<dbReference type="EMBL" id="KB007861">
    <property type="protein sequence ID" value="ELR23125.1"/>
    <property type="molecule type" value="Genomic_DNA"/>
</dbReference>
<reference evidence="1 2" key="1">
    <citation type="journal article" date="2013" name="Genome Biol.">
        <title>Genome of Acanthamoeba castellanii highlights extensive lateral gene transfer and early evolution of tyrosine kinase signaling.</title>
        <authorList>
            <person name="Clarke M."/>
            <person name="Lohan A.J."/>
            <person name="Liu B."/>
            <person name="Lagkouvardos I."/>
            <person name="Roy S."/>
            <person name="Zafar N."/>
            <person name="Bertelli C."/>
            <person name="Schilde C."/>
            <person name="Kianianmomeni A."/>
            <person name="Burglin T.R."/>
            <person name="Frech C."/>
            <person name="Turcotte B."/>
            <person name="Kopec K.O."/>
            <person name="Synnott J.M."/>
            <person name="Choo C."/>
            <person name="Paponov I."/>
            <person name="Finkler A."/>
            <person name="Soon Heng Tan C."/>
            <person name="Hutchins A.P."/>
            <person name="Weinmeier T."/>
            <person name="Rattei T."/>
            <person name="Chu J.S."/>
            <person name="Gimenez G."/>
            <person name="Irimia M."/>
            <person name="Rigden D.J."/>
            <person name="Fitzpatrick D.A."/>
            <person name="Lorenzo-Morales J."/>
            <person name="Bateman A."/>
            <person name="Chiu C.H."/>
            <person name="Tang P."/>
            <person name="Hegemann P."/>
            <person name="Fromm H."/>
            <person name="Raoult D."/>
            <person name="Greub G."/>
            <person name="Miranda-Saavedra D."/>
            <person name="Chen N."/>
            <person name="Nash P."/>
            <person name="Ginger M.L."/>
            <person name="Horn M."/>
            <person name="Schaap P."/>
            <person name="Caler L."/>
            <person name="Loftus B."/>
        </authorList>
    </citation>
    <scope>NUCLEOTIDE SEQUENCE [LARGE SCALE GENOMIC DNA]</scope>
    <source>
        <strain evidence="1 2">Neff</strain>
    </source>
</reference>
<evidence type="ECO:0000313" key="1">
    <source>
        <dbReference type="EMBL" id="ELR23125.1"/>
    </source>
</evidence>
<protein>
    <submittedName>
        <fullName evidence="1">Uncharacterized protein</fullName>
    </submittedName>
</protein>
<dbReference type="SUPFAM" id="SSF52047">
    <property type="entry name" value="RNI-like"/>
    <property type="match status" value="1"/>
</dbReference>
<dbReference type="InterPro" id="IPR032675">
    <property type="entry name" value="LRR_dom_sf"/>
</dbReference>
<keyword evidence="2" id="KW-1185">Reference proteome</keyword>
<name>L8HD86_ACACF</name>
<dbReference type="RefSeq" id="XP_004352653.1">
    <property type="nucleotide sequence ID" value="XM_004352601.1"/>
</dbReference>
<accession>L8HD86</accession>
<dbReference type="Proteomes" id="UP000011083">
    <property type="component" value="Unassembled WGS sequence"/>
</dbReference>
<organism evidence="1 2">
    <name type="scientific">Acanthamoeba castellanii (strain ATCC 30010 / Neff)</name>
    <dbReference type="NCBI Taxonomy" id="1257118"/>
    <lineage>
        <taxon>Eukaryota</taxon>
        <taxon>Amoebozoa</taxon>
        <taxon>Discosea</taxon>
        <taxon>Longamoebia</taxon>
        <taxon>Centramoebida</taxon>
        <taxon>Acanthamoebidae</taxon>
        <taxon>Acanthamoeba</taxon>
    </lineage>
</organism>
<evidence type="ECO:0000313" key="2">
    <source>
        <dbReference type="Proteomes" id="UP000011083"/>
    </source>
</evidence>
<dbReference type="AlphaFoldDB" id="L8HD86"/>
<dbReference type="VEuPathDB" id="AmoebaDB:ACA1_249890"/>
<dbReference type="Gene3D" id="3.80.10.10">
    <property type="entry name" value="Ribonuclease Inhibitor"/>
    <property type="match status" value="1"/>
</dbReference>
<dbReference type="KEGG" id="acan:ACA1_249890"/>
<dbReference type="GeneID" id="14924098"/>
<proteinExistence type="predicted"/>
<gene>
    <name evidence="1" type="ORF">ACA1_249890</name>
</gene>
<sequence length="390" mass="43059">MGCIWLIAERSELLKQYLCKLLETVKAWTVLETEPQGREESLMCVILCHCPALTDVTLRNNPRFTGESACKWLKDHKTPLHALDLSGCDQLSDALLDLLPTSVHAKSLQSLCLDGAVLLSKAALVACFTPAEDEPDRWQALGQLHLAGIPAVDPEVGCKPRQCVPFVPQGARLVIETVCRSCVALRDFSFLETSADDSALAHIPTDMRKGLGVPYNEIFHLANALPSLEEFQTTTGSTFLFTGNSPAVIRFSPQANLFQREHTDGKREILYHVHHGAAAFLRGETSTFHLRNANLHKSIADTVHTLTQATFNPHSQPGNLIRPLVPGVTHLTALFYNSSMRKVESRPPHIISINGGYMNITAFTEHVFNVAPRQNLTVVLALYFQLVLAK</sequence>